<evidence type="ECO:0000256" key="6">
    <source>
        <dbReference type="SAM" id="Phobius"/>
    </source>
</evidence>
<keyword evidence="5 6" id="KW-0472">Membrane</keyword>
<dbReference type="PANTHER" id="PTHR22911:SF6">
    <property type="entry name" value="SOLUTE CARRIER FAMILY 35 MEMBER G1"/>
    <property type="match status" value="1"/>
</dbReference>
<evidence type="ECO:0000313" key="9">
    <source>
        <dbReference type="Proteomes" id="UP000190135"/>
    </source>
</evidence>
<feature type="transmembrane region" description="Helical" evidence="6">
    <location>
        <begin position="156"/>
        <end position="177"/>
    </location>
</feature>
<dbReference type="SUPFAM" id="SSF103481">
    <property type="entry name" value="Multidrug resistance efflux transporter EmrE"/>
    <property type="match status" value="2"/>
</dbReference>
<dbReference type="STRING" id="1365950.SAMN05428963_12429"/>
<dbReference type="Proteomes" id="UP000190135">
    <property type="component" value="Unassembled WGS sequence"/>
</dbReference>
<feature type="domain" description="EamA" evidence="7">
    <location>
        <begin position="161"/>
        <end position="287"/>
    </location>
</feature>
<evidence type="ECO:0000256" key="1">
    <source>
        <dbReference type="ARBA" id="ARBA00004141"/>
    </source>
</evidence>
<evidence type="ECO:0000256" key="3">
    <source>
        <dbReference type="ARBA" id="ARBA00022692"/>
    </source>
</evidence>
<dbReference type="AlphaFoldDB" id="A0A1T4TCC4"/>
<keyword evidence="3 6" id="KW-0812">Transmembrane</keyword>
<dbReference type="OrthoDB" id="9812899at2"/>
<feature type="transmembrane region" description="Helical" evidence="6">
    <location>
        <begin position="20"/>
        <end position="37"/>
    </location>
</feature>
<evidence type="ECO:0000256" key="5">
    <source>
        <dbReference type="ARBA" id="ARBA00023136"/>
    </source>
</evidence>
<dbReference type="InterPro" id="IPR000620">
    <property type="entry name" value="EamA_dom"/>
</dbReference>
<feature type="transmembrane region" description="Helical" evidence="6">
    <location>
        <begin position="219"/>
        <end position="240"/>
    </location>
</feature>
<dbReference type="EMBL" id="FUXL01000024">
    <property type="protein sequence ID" value="SKA38165.1"/>
    <property type="molecule type" value="Genomic_DNA"/>
</dbReference>
<reference evidence="8 9" key="1">
    <citation type="submission" date="2017-02" db="EMBL/GenBank/DDBJ databases">
        <authorList>
            <person name="Peterson S.W."/>
        </authorList>
    </citation>
    <scope>NUCLEOTIDE SEQUENCE [LARGE SCALE GENOMIC DNA]</scope>
    <source>
        <strain evidence="8 9">USBA 369</strain>
    </source>
</reference>
<evidence type="ECO:0000256" key="4">
    <source>
        <dbReference type="ARBA" id="ARBA00022989"/>
    </source>
</evidence>
<sequence length="294" mass="31469">MDPTASLPRIGMPAVRGAQFMVLAGVCYAVVNVLTQWTTQVAGLPPTAIAFYQYFFALMFAVPWLWRQGRAALATSHFGLHLLRAILSAAGVQTFVAALAAMPVAHVIVLVMTAPFFVVAGAGIFLGEQVTGVRLAAVFVGFCGAAFILEPWSASFSLVSLLPIAAAALWGAAALMTKRLTFDEKPETVTVYLLLLLTPINAVWLGLEGFVVPRGHGLIALLSLGLVAGLSQYFVARAYAVADASYLQPFDDLKLPFNILLGWLVFAYAPDGLFWIGATMILGASLFNAMRENR</sequence>
<dbReference type="InterPro" id="IPR037185">
    <property type="entry name" value="EmrE-like"/>
</dbReference>
<feature type="transmembrane region" description="Helical" evidence="6">
    <location>
        <begin position="260"/>
        <end position="287"/>
    </location>
</feature>
<evidence type="ECO:0000259" key="7">
    <source>
        <dbReference type="Pfam" id="PF00892"/>
    </source>
</evidence>
<comment type="subcellular location">
    <subcellularLocation>
        <location evidence="1">Membrane</location>
        <topology evidence="1">Multi-pass membrane protein</topology>
    </subcellularLocation>
</comment>
<feature type="transmembrane region" description="Helical" evidence="6">
    <location>
        <begin position="107"/>
        <end position="126"/>
    </location>
</feature>
<dbReference type="Pfam" id="PF00892">
    <property type="entry name" value="EamA"/>
    <property type="match status" value="2"/>
</dbReference>
<feature type="transmembrane region" description="Helical" evidence="6">
    <location>
        <begin position="189"/>
        <end position="207"/>
    </location>
</feature>
<feature type="domain" description="EamA" evidence="7">
    <location>
        <begin position="17"/>
        <end position="149"/>
    </location>
</feature>
<keyword evidence="4 6" id="KW-1133">Transmembrane helix</keyword>
<proteinExistence type="inferred from homology"/>
<organism evidence="8 9">
    <name type="scientific">Consotaella salsifontis</name>
    <dbReference type="NCBI Taxonomy" id="1365950"/>
    <lineage>
        <taxon>Bacteria</taxon>
        <taxon>Pseudomonadati</taxon>
        <taxon>Pseudomonadota</taxon>
        <taxon>Alphaproteobacteria</taxon>
        <taxon>Hyphomicrobiales</taxon>
        <taxon>Aurantimonadaceae</taxon>
        <taxon>Consotaella</taxon>
    </lineage>
</organism>
<dbReference type="PANTHER" id="PTHR22911">
    <property type="entry name" value="ACYL-MALONYL CONDENSING ENZYME-RELATED"/>
    <property type="match status" value="1"/>
</dbReference>
<feature type="transmembrane region" description="Helical" evidence="6">
    <location>
        <begin position="49"/>
        <end position="66"/>
    </location>
</feature>
<dbReference type="GO" id="GO:0016020">
    <property type="term" value="C:membrane"/>
    <property type="evidence" value="ECO:0007669"/>
    <property type="project" value="UniProtKB-SubCell"/>
</dbReference>
<comment type="similarity">
    <text evidence="2">Belongs to the drug/metabolite transporter (DMT) superfamily. 10 TMS drug/metabolite exporter (DME) (TC 2.A.7.3) family.</text>
</comment>
<dbReference type="RefSeq" id="WP_078710401.1">
    <property type="nucleotide sequence ID" value="NZ_FUXL01000024.1"/>
</dbReference>
<protein>
    <submittedName>
        <fullName evidence="8">S-adenosylmethionine uptake transporter</fullName>
    </submittedName>
</protein>
<accession>A0A1T4TCC4</accession>
<evidence type="ECO:0000256" key="2">
    <source>
        <dbReference type="ARBA" id="ARBA00009853"/>
    </source>
</evidence>
<evidence type="ECO:0000313" key="8">
    <source>
        <dbReference type="EMBL" id="SKA38165.1"/>
    </source>
</evidence>
<name>A0A1T4TCC4_9HYPH</name>
<feature type="transmembrane region" description="Helical" evidence="6">
    <location>
        <begin position="78"/>
        <end position="100"/>
    </location>
</feature>
<gene>
    <name evidence="8" type="ORF">SAMN05428963_12429</name>
</gene>
<feature type="transmembrane region" description="Helical" evidence="6">
    <location>
        <begin position="132"/>
        <end position="149"/>
    </location>
</feature>
<keyword evidence="9" id="KW-1185">Reference proteome</keyword>